<reference evidence="4" key="1">
    <citation type="journal article" date="2020" name="mSystems">
        <title>Genome- and Community-Level Interaction Insights into Carbon Utilization and Element Cycling Functions of Hydrothermarchaeota in Hydrothermal Sediment.</title>
        <authorList>
            <person name="Zhou Z."/>
            <person name="Liu Y."/>
            <person name="Xu W."/>
            <person name="Pan J."/>
            <person name="Luo Z.H."/>
            <person name="Li M."/>
        </authorList>
    </citation>
    <scope>NUCLEOTIDE SEQUENCE [LARGE SCALE GENOMIC DNA]</scope>
    <source>
        <strain evidence="5">SpSt-1073</strain>
        <strain evidence="4">SpSt-613</strain>
        <strain evidence="3">SpSt-669</strain>
    </source>
</reference>
<accession>A0A7C4I3G9</accession>
<dbReference type="NCBIfam" id="TIGR04336">
    <property type="entry name" value="AmmeMemoSam_B"/>
    <property type="match status" value="1"/>
</dbReference>
<dbReference type="EMBL" id="DTCM01000038">
    <property type="protein sequence ID" value="HGL40673.1"/>
    <property type="molecule type" value="Genomic_DNA"/>
</dbReference>
<sequence>MKPRRRPAVAGYFYEGSREALLKQVEQCFLSPHGPGKTPTKKWGTRRAPALISPHAGFMYSGPVAAHGYYELTKYAVPESVVVFGPNHYGVGTVVSIYPGGSWVTPLGEVKIDEKLAGEIAGQREFFYLDEVSHAREHSIEVQLPFLQYLYGDFQFVPICINDQSLETCVEIGEAVGEVVDGRNILMIASTDFTHYEPHETVLKKDRLALERIERLDVEGLYRVIERHDITMCGYGAVAALLTAAKKLGAVEATVLKQATSGDTGGDYGSVVGYAALRIELPEK</sequence>
<comment type="similarity">
    <text evidence="1 2">Belongs to the MEMO1 family.</text>
</comment>
<evidence type="ECO:0000313" key="4">
    <source>
        <dbReference type="EMBL" id="HGN90367.1"/>
    </source>
</evidence>
<dbReference type="HAMAP" id="MF_00055">
    <property type="entry name" value="MEMO1"/>
    <property type="match status" value="1"/>
</dbReference>
<comment type="caution">
    <text evidence="4">The sequence shown here is derived from an EMBL/GenBank/DDBJ whole genome shotgun (WGS) entry which is preliminary data.</text>
</comment>
<dbReference type="InterPro" id="IPR002737">
    <property type="entry name" value="MEMO1_fam"/>
</dbReference>
<evidence type="ECO:0000256" key="2">
    <source>
        <dbReference type="HAMAP-Rule" id="MF_00055"/>
    </source>
</evidence>
<dbReference type="AlphaFoldDB" id="A0A7C4I3G9"/>
<organism evidence="4">
    <name type="scientific">Caldiarchaeum subterraneum</name>
    <dbReference type="NCBI Taxonomy" id="311458"/>
    <lineage>
        <taxon>Archaea</taxon>
        <taxon>Nitrososphaerota</taxon>
        <taxon>Candidatus Caldarchaeales</taxon>
        <taxon>Candidatus Caldarchaeaceae</taxon>
        <taxon>Candidatus Caldarchaeum</taxon>
    </lineage>
</organism>
<protein>
    <recommendedName>
        <fullName evidence="2">MEMO1 family protein ENM30_00465</fullName>
    </recommendedName>
</protein>
<evidence type="ECO:0000313" key="3">
    <source>
        <dbReference type="EMBL" id="HGL40673.1"/>
    </source>
</evidence>
<dbReference type="EMBL" id="DTAD01000044">
    <property type="protein sequence ID" value="HGN90367.1"/>
    <property type="molecule type" value="Genomic_DNA"/>
</dbReference>
<gene>
    <name evidence="4" type="primary">amrB</name>
    <name evidence="5" type="ORF">ENM30_00465</name>
    <name evidence="4" type="ORF">ENT82_04485</name>
    <name evidence="3" type="ORF">ENU43_03285</name>
</gene>
<proteinExistence type="inferred from homology"/>
<dbReference type="PANTHER" id="PTHR11060:SF0">
    <property type="entry name" value="PROTEIN MEMO1"/>
    <property type="match status" value="1"/>
</dbReference>
<dbReference type="Pfam" id="PF01875">
    <property type="entry name" value="Memo"/>
    <property type="match status" value="1"/>
</dbReference>
<dbReference type="PANTHER" id="PTHR11060">
    <property type="entry name" value="PROTEIN MEMO1"/>
    <property type="match status" value="1"/>
</dbReference>
<dbReference type="EMBL" id="DRXG01000007">
    <property type="protein sequence ID" value="HHN51764.1"/>
    <property type="molecule type" value="Genomic_DNA"/>
</dbReference>
<dbReference type="SUPFAM" id="SSF53213">
    <property type="entry name" value="LigB-like"/>
    <property type="match status" value="1"/>
</dbReference>
<dbReference type="CDD" id="cd07361">
    <property type="entry name" value="MEMO_like"/>
    <property type="match status" value="1"/>
</dbReference>
<dbReference type="Gene3D" id="3.40.830.10">
    <property type="entry name" value="LigB-like"/>
    <property type="match status" value="1"/>
</dbReference>
<evidence type="ECO:0000313" key="5">
    <source>
        <dbReference type="EMBL" id="HHN51764.1"/>
    </source>
</evidence>
<name>A0A7C4I3G9_CALS0</name>
<evidence type="ECO:0000256" key="1">
    <source>
        <dbReference type="ARBA" id="ARBA00006315"/>
    </source>
</evidence>